<keyword evidence="2" id="KW-1185">Reference proteome</keyword>
<proteinExistence type="predicted"/>
<accession>A0A916SHA9</accession>
<evidence type="ECO:0000313" key="1">
    <source>
        <dbReference type="EMBL" id="GGA97444.1"/>
    </source>
</evidence>
<comment type="caution">
    <text evidence="1">The sequence shown here is derived from an EMBL/GenBank/DDBJ whole genome shotgun (WGS) entry which is preliminary data.</text>
</comment>
<reference evidence="1" key="2">
    <citation type="submission" date="2020-09" db="EMBL/GenBank/DDBJ databases">
        <authorList>
            <person name="Sun Q."/>
            <person name="Zhou Y."/>
        </authorList>
    </citation>
    <scope>NUCLEOTIDE SEQUENCE</scope>
    <source>
        <strain evidence="1">CGMCC 1.12813</strain>
    </source>
</reference>
<organism evidence="1 2">
    <name type="scientific">Conyzicola nivalis</name>
    <dbReference type="NCBI Taxonomy" id="1477021"/>
    <lineage>
        <taxon>Bacteria</taxon>
        <taxon>Bacillati</taxon>
        <taxon>Actinomycetota</taxon>
        <taxon>Actinomycetes</taxon>
        <taxon>Micrococcales</taxon>
        <taxon>Microbacteriaceae</taxon>
        <taxon>Conyzicola</taxon>
    </lineage>
</organism>
<dbReference type="AlphaFoldDB" id="A0A916SHA9"/>
<dbReference type="EMBL" id="BMGB01000001">
    <property type="protein sequence ID" value="GGA97444.1"/>
    <property type="molecule type" value="Genomic_DNA"/>
</dbReference>
<gene>
    <name evidence="1" type="ORF">GCM10010979_09880</name>
</gene>
<protein>
    <submittedName>
        <fullName evidence="1">Uncharacterized protein</fullName>
    </submittedName>
</protein>
<sequence>MAVVAAQPEADTDARGPRQLLREVSRPLARLVPYTDGMTINQRIRAVLLVAVAGFALVGCAPVDVPDPEPSASPTPSASAEPAAAAVYISATGFTVVDESDETVATALYSSDPQAAIAILTDAFGSEPELSVRPSDLNCVPEANVVSWDGFALRYGIPVNSVPRGQLFEVESTAATVAGLSVETPGGASVGDPVGDVAAGLPAEQVGEPVTTDLGLIQSVAYEIGSGTYVPWDHPEFGSYDFWGASARSIDGMIDRLDAPVLLQNQC</sequence>
<name>A0A916SHA9_9MICO</name>
<evidence type="ECO:0000313" key="2">
    <source>
        <dbReference type="Proteomes" id="UP000606922"/>
    </source>
</evidence>
<reference evidence="1" key="1">
    <citation type="journal article" date="2014" name="Int. J. Syst. Evol. Microbiol.">
        <title>Complete genome sequence of Corynebacterium casei LMG S-19264T (=DSM 44701T), isolated from a smear-ripened cheese.</title>
        <authorList>
            <consortium name="US DOE Joint Genome Institute (JGI-PGF)"/>
            <person name="Walter F."/>
            <person name="Albersmeier A."/>
            <person name="Kalinowski J."/>
            <person name="Ruckert C."/>
        </authorList>
    </citation>
    <scope>NUCLEOTIDE SEQUENCE</scope>
    <source>
        <strain evidence="1">CGMCC 1.12813</strain>
    </source>
</reference>
<dbReference type="Proteomes" id="UP000606922">
    <property type="component" value="Unassembled WGS sequence"/>
</dbReference>